<dbReference type="Proteomes" id="UP000256650">
    <property type="component" value="Unassembled WGS sequence"/>
</dbReference>
<comment type="caution">
    <text evidence="12">The sequence shown here is derived from an EMBL/GenBank/DDBJ whole genome shotgun (WGS) entry which is preliminary data.</text>
</comment>
<evidence type="ECO:0000256" key="4">
    <source>
        <dbReference type="ARBA" id="ARBA00013491"/>
    </source>
</evidence>
<comment type="function">
    <text evidence="10">Catalyzes the adenylation of molybdopterin as part of the biosynthesis of the molybdenum-cofactor.</text>
</comment>
<keyword evidence="5 12" id="KW-0808">Transferase</keyword>
<dbReference type="PANTHER" id="PTHR43764">
    <property type="entry name" value="MOLYBDENUM COFACTOR BIOSYNTHESIS"/>
    <property type="match status" value="1"/>
</dbReference>
<evidence type="ECO:0000256" key="1">
    <source>
        <dbReference type="ARBA" id="ARBA00005046"/>
    </source>
</evidence>
<evidence type="ECO:0000256" key="2">
    <source>
        <dbReference type="ARBA" id="ARBA00006112"/>
    </source>
</evidence>
<dbReference type="InterPro" id="IPR051920">
    <property type="entry name" value="MPT_Adenylyltrnsfr/MoaC-Rel"/>
</dbReference>
<sequence>MIETTKQKAKIGILTLSDRASAGIYEDISGKAIKETLEQYLITPFECVYRVIGDDLEEIKHNLIELADREFCDLIITTGGTGPAPRDVTPEATEAVCQKILPGFGELMRQVSLKYVPTAILSRQSAGVRGKSLIVNLPGKPKSIRECLDAVFPAIPYCLDLIGASYLETDEKIIKAFRPKA</sequence>
<dbReference type="InterPro" id="IPR008284">
    <property type="entry name" value="MoCF_biosynth_CS"/>
</dbReference>
<dbReference type="PROSITE" id="PS01078">
    <property type="entry name" value="MOCF_BIOSYNTHESIS_1"/>
    <property type="match status" value="1"/>
</dbReference>
<evidence type="ECO:0000256" key="7">
    <source>
        <dbReference type="ARBA" id="ARBA00022840"/>
    </source>
</evidence>
<dbReference type="Gene3D" id="3.40.980.10">
    <property type="entry name" value="MoaB/Mog-like domain"/>
    <property type="match status" value="1"/>
</dbReference>
<comment type="similarity">
    <text evidence="2">Belongs to the MoaB/Mog family.</text>
</comment>
<dbReference type="OrthoDB" id="9784492at2"/>
<keyword evidence="8" id="KW-0501">Molybdenum cofactor biosynthesis</keyword>
<dbReference type="SMART" id="SM00852">
    <property type="entry name" value="MoCF_biosynth"/>
    <property type="match status" value="1"/>
</dbReference>
<accession>A0A3D8IF43</accession>
<dbReference type="EC" id="2.7.7.75" evidence="3"/>
<evidence type="ECO:0000259" key="11">
    <source>
        <dbReference type="SMART" id="SM00852"/>
    </source>
</evidence>
<dbReference type="GeneID" id="82535182"/>
<dbReference type="InterPro" id="IPR001453">
    <property type="entry name" value="MoaB/Mog_dom"/>
</dbReference>
<evidence type="ECO:0000256" key="6">
    <source>
        <dbReference type="ARBA" id="ARBA00022741"/>
    </source>
</evidence>
<dbReference type="AlphaFoldDB" id="A0A3D8IF43"/>
<dbReference type="FunFam" id="3.40.980.10:FF:000005">
    <property type="entry name" value="Molybdopterin biosynthesis mog protein"/>
    <property type="match status" value="1"/>
</dbReference>
<name>A0A3D8IF43_9HELI</name>
<dbReference type="SUPFAM" id="SSF53218">
    <property type="entry name" value="Molybdenum cofactor biosynthesis proteins"/>
    <property type="match status" value="1"/>
</dbReference>
<dbReference type="NCBIfam" id="TIGR00177">
    <property type="entry name" value="molyb_syn"/>
    <property type="match status" value="1"/>
</dbReference>
<keyword evidence="12" id="KW-0548">Nucleotidyltransferase</keyword>
<dbReference type="PANTHER" id="PTHR43764:SF1">
    <property type="entry name" value="MOLYBDOPTERIN MOLYBDOTRANSFERASE"/>
    <property type="match status" value="1"/>
</dbReference>
<proteinExistence type="inferred from homology"/>
<dbReference type="CDD" id="cd00886">
    <property type="entry name" value="MogA_MoaB"/>
    <property type="match status" value="1"/>
</dbReference>
<protein>
    <recommendedName>
        <fullName evidence="4">Molybdopterin adenylyltransferase</fullName>
        <ecNumber evidence="3">2.7.7.75</ecNumber>
    </recommendedName>
</protein>
<evidence type="ECO:0000313" key="13">
    <source>
        <dbReference type="Proteomes" id="UP000256650"/>
    </source>
</evidence>
<gene>
    <name evidence="12" type="ORF">CQA43_02640</name>
</gene>
<dbReference type="UniPathway" id="UPA00344"/>
<evidence type="ECO:0000313" key="12">
    <source>
        <dbReference type="EMBL" id="RDU63740.1"/>
    </source>
</evidence>
<evidence type="ECO:0000256" key="5">
    <source>
        <dbReference type="ARBA" id="ARBA00022679"/>
    </source>
</evidence>
<dbReference type="Pfam" id="PF00994">
    <property type="entry name" value="MoCF_biosynth"/>
    <property type="match status" value="1"/>
</dbReference>
<evidence type="ECO:0000256" key="10">
    <source>
        <dbReference type="ARBA" id="ARBA00058212"/>
    </source>
</evidence>
<dbReference type="NCBIfam" id="NF006932">
    <property type="entry name" value="PRK09417.1"/>
    <property type="match status" value="1"/>
</dbReference>
<dbReference type="RefSeq" id="WP_115551070.1">
    <property type="nucleotide sequence ID" value="NZ_CAONBV010000012.1"/>
</dbReference>
<comment type="catalytic activity">
    <reaction evidence="9">
        <text>molybdopterin + ATP + H(+) = adenylyl-molybdopterin + diphosphate</text>
        <dbReference type="Rhea" id="RHEA:31331"/>
        <dbReference type="ChEBI" id="CHEBI:15378"/>
        <dbReference type="ChEBI" id="CHEBI:30616"/>
        <dbReference type="ChEBI" id="CHEBI:33019"/>
        <dbReference type="ChEBI" id="CHEBI:58698"/>
        <dbReference type="ChEBI" id="CHEBI:62727"/>
        <dbReference type="EC" id="2.7.7.75"/>
    </reaction>
</comment>
<dbReference type="GO" id="GO:0005524">
    <property type="term" value="F:ATP binding"/>
    <property type="evidence" value="ECO:0007669"/>
    <property type="project" value="UniProtKB-KW"/>
</dbReference>
<keyword evidence="13" id="KW-1185">Reference proteome</keyword>
<reference evidence="12 13" key="1">
    <citation type="submission" date="2018-04" db="EMBL/GenBank/DDBJ databases">
        <title>Novel Campyloabacter and Helicobacter Species and Strains.</title>
        <authorList>
            <person name="Mannion A.J."/>
            <person name="Shen Z."/>
            <person name="Fox J.G."/>
        </authorList>
    </citation>
    <scope>NUCLEOTIDE SEQUENCE [LARGE SCALE GENOMIC DNA]</scope>
    <source>
        <strain evidence="12 13">MIT 99-5101</strain>
    </source>
</reference>
<evidence type="ECO:0000256" key="9">
    <source>
        <dbReference type="ARBA" id="ARBA00051131"/>
    </source>
</evidence>
<evidence type="ECO:0000256" key="8">
    <source>
        <dbReference type="ARBA" id="ARBA00023150"/>
    </source>
</evidence>
<evidence type="ECO:0000256" key="3">
    <source>
        <dbReference type="ARBA" id="ARBA00012509"/>
    </source>
</evidence>
<dbReference type="GO" id="GO:0006777">
    <property type="term" value="P:Mo-molybdopterin cofactor biosynthetic process"/>
    <property type="evidence" value="ECO:0007669"/>
    <property type="project" value="UniProtKB-KW"/>
</dbReference>
<feature type="domain" description="MoaB/Mog" evidence="11">
    <location>
        <begin position="12"/>
        <end position="158"/>
    </location>
</feature>
<dbReference type="GO" id="GO:0061598">
    <property type="term" value="F:molybdopterin adenylyltransferase activity"/>
    <property type="evidence" value="ECO:0007669"/>
    <property type="project" value="UniProtKB-EC"/>
</dbReference>
<dbReference type="InterPro" id="IPR036425">
    <property type="entry name" value="MoaB/Mog-like_dom_sf"/>
</dbReference>
<comment type="pathway">
    <text evidence="1">Cofactor biosynthesis; molybdopterin biosynthesis.</text>
</comment>
<dbReference type="EMBL" id="NXLS01000002">
    <property type="protein sequence ID" value="RDU63740.1"/>
    <property type="molecule type" value="Genomic_DNA"/>
</dbReference>
<keyword evidence="7" id="KW-0067">ATP-binding</keyword>
<keyword evidence="6" id="KW-0547">Nucleotide-binding</keyword>
<organism evidence="12 13">
    <name type="scientific">Helicobacter ganmani</name>
    <dbReference type="NCBI Taxonomy" id="60246"/>
    <lineage>
        <taxon>Bacteria</taxon>
        <taxon>Pseudomonadati</taxon>
        <taxon>Campylobacterota</taxon>
        <taxon>Epsilonproteobacteria</taxon>
        <taxon>Campylobacterales</taxon>
        <taxon>Helicobacteraceae</taxon>
        <taxon>Helicobacter</taxon>
    </lineage>
</organism>